<dbReference type="CDD" id="cd00586">
    <property type="entry name" value="4HBT"/>
    <property type="match status" value="1"/>
</dbReference>
<sequence length="134" mass="15851">MSRWFHEMEMTVPFFDCDPMQVVWHGHYLKYFEICRQTMLDKLGYGYFAMRDSGYLWPVVDVRLKYVRPAVLQQKITVRAEIVEYENRLKVEYVITSNGEKLTRGYTVQVAVNAKTNELEYVTPPELWKALGVS</sequence>
<dbReference type="InterPro" id="IPR006684">
    <property type="entry name" value="YbgC/YbaW"/>
</dbReference>
<dbReference type="EMBL" id="QFQP01000023">
    <property type="protein sequence ID" value="PZR08964.1"/>
    <property type="molecule type" value="Genomic_DNA"/>
</dbReference>
<organism evidence="3 4">
    <name type="scientific">Archangium gephyra</name>
    <dbReference type="NCBI Taxonomy" id="48"/>
    <lineage>
        <taxon>Bacteria</taxon>
        <taxon>Pseudomonadati</taxon>
        <taxon>Myxococcota</taxon>
        <taxon>Myxococcia</taxon>
        <taxon>Myxococcales</taxon>
        <taxon>Cystobacterineae</taxon>
        <taxon>Archangiaceae</taxon>
        <taxon>Archangium</taxon>
    </lineage>
</organism>
<evidence type="ECO:0000313" key="3">
    <source>
        <dbReference type="EMBL" id="PZR08964.1"/>
    </source>
</evidence>
<evidence type="ECO:0000313" key="4">
    <source>
        <dbReference type="Proteomes" id="UP000249061"/>
    </source>
</evidence>
<proteinExistence type="inferred from homology"/>
<dbReference type="PANTHER" id="PTHR31793">
    <property type="entry name" value="4-HYDROXYBENZOYL-COA THIOESTERASE FAMILY MEMBER"/>
    <property type="match status" value="1"/>
</dbReference>
<dbReference type="SUPFAM" id="SSF54637">
    <property type="entry name" value="Thioesterase/thiol ester dehydrase-isomerase"/>
    <property type="match status" value="1"/>
</dbReference>
<reference evidence="3 4" key="1">
    <citation type="submission" date="2017-08" db="EMBL/GenBank/DDBJ databases">
        <title>Infants hospitalized years apart are colonized by the same room-sourced microbial strains.</title>
        <authorList>
            <person name="Brooks B."/>
            <person name="Olm M.R."/>
            <person name="Firek B.A."/>
            <person name="Baker R."/>
            <person name="Thomas B.C."/>
            <person name="Morowitz M.J."/>
            <person name="Banfield J.F."/>
        </authorList>
    </citation>
    <scope>NUCLEOTIDE SEQUENCE [LARGE SCALE GENOMIC DNA]</scope>
    <source>
        <strain evidence="3">S2_003_000_R2_14</strain>
    </source>
</reference>
<dbReference type="Gene3D" id="3.10.129.10">
    <property type="entry name" value="Hotdog Thioesterase"/>
    <property type="match status" value="1"/>
</dbReference>
<comment type="caution">
    <text evidence="3">The sequence shown here is derived from an EMBL/GenBank/DDBJ whole genome shotgun (WGS) entry which is preliminary data.</text>
</comment>
<name>A0A2W5UZY9_9BACT</name>
<gene>
    <name evidence="3" type="ORF">DI536_23845</name>
</gene>
<dbReference type="AlphaFoldDB" id="A0A2W5UZY9"/>
<dbReference type="PIRSF" id="PIRSF003230">
    <property type="entry name" value="YbgC"/>
    <property type="match status" value="1"/>
</dbReference>
<keyword evidence="2" id="KW-0378">Hydrolase</keyword>
<dbReference type="InterPro" id="IPR029069">
    <property type="entry name" value="HotDog_dom_sf"/>
</dbReference>
<comment type="similarity">
    <text evidence="1">Belongs to the 4-hydroxybenzoyl-CoA thioesterase family.</text>
</comment>
<evidence type="ECO:0000256" key="2">
    <source>
        <dbReference type="ARBA" id="ARBA00022801"/>
    </source>
</evidence>
<dbReference type="GO" id="GO:0047617">
    <property type="term" value="F:fatty acyl-CoA hydrolase activity"/>
    <property type="evidence" value="ECO:0007669"/>
    <property type="project" value="TreeGrafter"/>
</dbReference>
<accession>A0A2W5UZY9</accession>
<dbReference type="PANTHER" id="PTHR31793:SF27">
    <property type="entry name" value="NOVEL THIOESTERASE SUPERFAMILY DOMAIN AND SAPOSIN A-TYPE DOMAIN CONTAINING PROTEIN (0610012H03RIK)"/>
    <property type="match status" value="1"/>
</dbReference>
<evidence type="ECO:0000256" key="1">
    <source>
        <dbReference type="ARBA" id="ARBA00005953"/>
    </source>
</evidence>
<dbReference type="Pfam" id="PF13279">
    <property type="entry name" value="4HBT_2"/>
    <property type="match status" value="1"/>
</dbReference>
<dbReference type="InterPro" id="IPR050563">
    <property type="entry name" value="4-hydroxybenzoyl-CoA_TE"/>
</dbReference>
<protein>
    <submittedName>
        <fullName evidence="3">4-hydroxybenzoyl-CoA thioesterase</fullName>
    </submittedName>
</protein>
<dbReference type="Proteomes" id="UP000249061">
    <property type="component" value="Unassembled WGS sequence"/>
</dbReference>